<dbReference type="SUPFAM" id="SSF53178">
    <property type="entry name" value="Peptidyl-tRNA hydrolase-like"/>
    <property type="match status" value="1"/>
</dbReference>
<dbReference type="STRING" id="77020.A0A0M9VNG9"/>
<keyword evidence="2" id="KW-0820">tRNA-binding</keyword>
<evidence type="ECO:0000313" key="6">
    <source>
        <dbReference type="EMBL" id="KOS13082.1"/>
    </source>
</evidence>
<reference evidence="6 7" key="1">
    <citation type="submission" date="2015-07" db="EMBL/GenBank/DDBJ databases">
        <title>Draft Genome Sequence of Malassezia furfur CBS1878 and Malassezia pachydermatis CBS1879.</title>
        <authorList>
            <person name="Triana S."/>
            <person name="Ohm R."/>
            <person name="Gonzalez A."/>
            <person name="DeCock H."/>
            <person name="Restrepo S."/>
            <person name="Celis A."/>
        </authorList>
    </citation>
    <scope>NUCLEOTIDE SEQUENCE [LARGE SCALE GENOMIC DNA]</scope>
    <source>
        <strain evidence="6 7">CBS 1879</strain>
    </source>
</reference>
<evidence type="ECO:0000256" key="3">
    <source>
        <dbReference type="ARBA" id="ARBA00022801"/>
    </source>
</evidence>
<dbReference type="Gene3D" id="3.40.50.1470">
    <property type="entry name" value="Peptidyl-tRNA hydrolase"/>
    <property type="match status" value="1"/>
</dbReference>
<evidence type="ECO:0000256" key="5">
    <source>
        <dbReference type="ARBA" id="ARBA00038063"/>
    </source>
</evidence>
<accession>A0A0M9VNG9</accession>
<evidence type="ECO:0000256" key="2">
    <source>
        <dbReference type="ARBA" id="ARBA00022555"/>
    </source>
</evidence>
<evidence type="ECO:0000256" key="1">
    <source>
        <dbReference type="ARBA" id="ARBA00013260"/>
    </source>
</evidence>
<dbReference type="EC" id="3.1.1.29" evidence="1"/>
<dbReference type="InterPro" id="IPR018171">
    <property type="entry name" value="Pept_tRNA_hydro_CS"/>
</dbReference>
<dbReference type="VEuPathDB" id="FungiDB:Malapachy_1498"/>
<evidence type="ECO:0000313" key="7">
    <source>
        <dbReference type="Proteomes" id="UP000037751"/>
    </source>
</evidence>
<organism evidence="6 7">
    <name type="scientific">Malassezia pachydermatis</name>
    <dbReference type="NCBI Taxonomy" id="77020"/>
    <lineage>
        <taxon>Eukaryota</taxon>
        <taxon>Fungi</taxon>
        <taxon>Dikarya</taxon>
        <taxon>Basidiomycota</taxon>
        <taxon>Ustilaginomycotina</taxon>
        <taxon>Malasseziomycetes</taxon>
        <taxon>Malasseziales</taxon>
        <taxon>Malasseziaceae</taxon>
        <taxon>Malassezia</taxon>
    </lineage>
</organism>
<dbReference type="InterPro" id="IPR001328">
    <property type="entry name" value="Pept_tRNA_hydro"/>
</dbReference>
<dbReference type="RefSeq" id="XP_017990714.1">
    <property type="nucleotide sequence ID" value="XM_018136002.1"/>
</dbReference>
<keyword evidence="3 6" id="KW-0378">Hydrolase</keyword>
<dbReference type="GO" id="GO:0004045">
    <property type="term" value="F:peptidyl-tRNA hydrolase activity"/>
    <property type="evidence" value="ECO:0007669"/>
    <property type="project" value="UniProtKB-EC"/>
</dbReference>
<dbReference type="Proteomes" id="UP000037751">
    <property type="component" value="Unassembled WGS sequence"/>
</dbReference>
<dbReference type="PANTHER" id="PTHR17224:SF1">
    <property type="entry name" value="PEPTIDYL-TRNA HYDROLASE"/>
    <property type="match status" value="1"/>
</dbReference>
<dbReference type="GO" id="GO:0000049">
    <property type="term" value="F:tRNA binding"/>
    <property type="evidence" value="ECO:0007669"/>
    <property type="project" value="UniProtKB-KW"/>
</dbReference>
<dbReference type="EMBL" id="LGAV01000007">
    <property type="protein sequence ID" value="KOS13082.1"/>
    <property type="molecule type" value="Genomic_DNA"/>
</dbReference>
<gene>
    <name evidence="6" type="ORF">Malapachy_1498</name>
</gene>
<dbReference type="PANTHER" id="PTHR17224">
    <property type="entry name" value="PEPTIDYL-TRNA HYDROLASE"/>
    <property type="match status" value="1"/>
</dbReference>
<dbReference type="InterPro" id="IPR036416">
    <property type="entry name" value="Pept_tRNA_hydro_sf"/>
</dbReference>
<evidence type="ECO:0000256" key="4">
    <source>
        <dbReference type="ARBA" id="ARBA00022884"/>
    </source>
</evidence>
<dbReference type="OrthoDB" id="1711136at2759"/>
<protein>
    <recommendedName>
        <fullName evidence="1">peptidyl-tRNA hydrolase</fullName>
        <ecNumber evidence="1">3.1.1.29</ecNumber>
    </recommendedName>
</protein>
<comment type="caution">
    <text evidence="6">The sequence shown here is derived from an EMBL/GenBank/DDBJ whole genome shotgun (WGS) entry which is preliminary data.</text>
</comment>
<dbReference type="Pfam" id="PF01195">
    <property type="entry name" value="Pept_tRNA_hydro"/>
    <property type="match status" value="1"/>
</dbReference>
<keyword evidence="7" id="KW-1185">Reference proteome</keyword>
<keyword evidence="4" id="KW-0694">RNA-binding</keyword>
<comment type="similarity">
    <text evidence="5">Belongs to the PTH family.</text>
</comment>
<dbReference type="GeneID" id="28727877"/>
<dbReference type="PROSITE" id="PS01196">
    <property type="entry name" value="PEPT_TRNA_HYDROL_2"/>
    <property type="match status" value="1"/>
</dbReference>
<sequence>MWRSVPAGLAPVLEQVASVTRADRAVVRRTAVLVGLGNYTHPMTRHSLGQYILPSLLLWAEAQDAALRAAIARRVSRLPSDADSYPLPVAPPTDPFRFVAPAQGWLARVSLLVDSAPPPGDAARRAPSFTLASYPYILLDVLLYVPRLLMNVNGRGVQALLQTYPTLSPRHILLLHDELQRAFGKVSFKAGGSAAGHNGVRSVQHVLRCRGASFQEPDVARLRLGIGRPDDTRGGDVSAYVLGTMPDAWLATCVATPPTFGPLVTATGQAFTRWSLSL</sequence>
<proteinExistence type="inferred from homology"/>
<dbReference type="AlphaFoldDB" id="A0A0M9VNG9"/>
<name>A0A0M9VNG9_9BASI</name>